<proteinExistence type="predicted"/>
<dbReference type="PANTHER" id="PTHR35730">
    <property type="entry name" value="KINETOCHORE PROTEIN SPC24 HOMOLOG-RELATED"/>
    <property type="match status" value="1"/>
</dbReference>
<evidence type="ECO:0000313" key="3">
    <source>
        <dbReference type="Proteomes" id="UP000467840"/>
    </source>
</evidence>
<comment type="caution">
    <text evidence="2">The sequence shown here is derived from an EMBL/GenBank/DDBJ whole genome shotgun (WGS) entry which is preliminary data.</text>
</comment>
<evidence type="ECO:0000256" key="1">
    <source>
        <dbReference type="SAM" id="Coils"/>
    </source>
</evidence>
<dbReference type="Proteomes" id="UP000467840">
    <property type="component" value="Chromosome 8"/>
</dbReference>
<evidence type="ECO:0000313" key="2">
    <source>
        <dbReference type="EMBL" id="KAF2288477.1"/>
    </source>
</evidence>
<name>A0A6A6KIA6_HEVBR</name>
<gene>
    <name evidence="2" type="ORF">GH714_007823</name>
</gene>
<keyword evidence="1" id="KW-0175">Coiled coil</keyword>
<feature type="coiled-coil region" evidence="1">
    <location>
        <begin position="35"/>
        <end position="115"/>
    </location>
</feature>
<protein>
    <submittedName>
        <fullName evidence="2">Uncharacterized protein</fullName>
    </submittedName>
</protein>
<dbReference type="AlphaFoldDB" id="A0A6A6KIA6"/>
<dbReference type="InterPro" id="IPR044951">
    <property type="entry name" value="SPC24-like"/>
</dbReference>
<accession>A0A6A6KIA6</accession>
<dbReference type="GO" id="GO:0051983">
    <property type="term" value="P:regulation of chromosome segregation"/>
    <property type="evidence" value="ECO:0007669"/>
    <property type="project" value="InterPro"/>
</dbReference>
<keyword evidence="3" id="KW-1185">Reference proteome</keyword>
<organism evidence="2 3">
    <name type="scientific">Hevea brasiliensis</name>
    <name type="common">Para rubber tree</name>
    <name type="synonym">Siphonia brasiliensis</name>
    <dbReference type="NCBI Taxonomy" id="3981"/>
    <lineage>
        <taxon>Eukaryota</taxon>
        <taxon>Viridiplantae</taxon>
        <taxon>Streptophyta</taxon>
        <taxon>Embryophyta</taxon>
        <taxon>Tracheophyta</taxon>
        <taxon>Spermatophyta</taxon>
        <taxon>Magnoliopsida</taxon>
        <taxon>eudicotyledons</taxon>
        <taxon>Gunneridae</taxon>
        <taxon>Pentapetalae</taxon>
        <taxon>rosids</taxon>
        <taxon>fabids</taxon>
        <taxon>Malpighiales</taxon>
        <taxon>Euphorbiaceae</taxon>
        <taxon>Crotonoideae</taxon>
        <taxon>Micrandreae</taxon>
        <taxon>Hevea</taxon>
    </lineage>
</organism>
<dbReference type="EMBL" id="JAAGAX010000016">
    <property type="protein sequence ID" value="KAF2288477.1"/>
    <property type="molecule type" value="Genomic_DNA"/>
</dbReference>
<sequence>MATILWLFEGERDINILTQCLDKSKSLRSSFDVEFNEARTLLEDYQRKIDECKQKTEKAKLEVPAESELDCLQKELEAEQEKELINNDINDLELLRISVEEQKQAQRKLEQEELRAQ</sequence>
<reference evidence="2 3" key="1">
    <citation type="journal article" date="2020" name="Mol. Plant">
        <title>The Chromosome-Based Rubber Tree Genome Provides New Insights into Spurge Genome Evolution and Rubber Biosynthesis.</title>
        <authorList>
            <person name="Liu J."/>
            <person name="Shi C."/>
            <person name="Shi C.C."/>
            <person name="Li W."/>
            <person name="Zhang Q.J."/>
            <person name="Zhang Y."/>
            <person name="Li K."/>
            <person name="Lu H.F."/>
            <person name="Shi C."/>
            <person name="Zhu S.T."/>
            <person name="Xiao Z.Y."/>
            <person name="Nan H."/>
            <person name="Yue Y."/>
            <person name="Zhu X.G."/>
            <person name="Wu Y."/>
            <person name="Hong X.N."/>
            <person name="Fan G.Y."/>
            <person name="Tong Y."/>
            <person name="Zhang D."/>
            <person name="Mao C.L."/>
            <person name="Liu Y.L."/>
            <person name="Hao S.J."/>
            <person name="Liu W.Q."/>
            <person name="Lv M.Q."/>
            <person name="Zhang H.B."/>
            <person name="Liu Y."/>
            <person name="Hu-Tang G.R."/>
            <person name="Wang J.P."/>
            <person name="Wang J.H."/>
            <person name="Sun Y.H."/>
            <person name="Ni S.B."/>
            <person name="Chen W.B."/>
            <person name="Zhang X.C."/>
            <person name="Jiao Y.N."/>
            <person name="Eichler E.E."/>
            <person name="Li G.H."/>
            <person name="Liu X."/>
            <person name="Gao L.Z."/>
        </authorList>
    </citation>
    <scope>NUCLEOTIDE SEQUENCE [LARGE SCALE GENOMIC DNA]</scope>
    <source>
        <strain evidence="3">cv. GT1</strain>
        <tissue evidence="2">Leaf</tissue>
    </source>
</reference>
<dbReference type="PANTHER" id="PTHR35730:SF2">
    <property type="entry name" value="KINETOCHORE PROTEIN SPC24 HOMOLOG-RELATED"/>
    <property type="match status" value="1"/>
</dbReference>